<sequence length="62" mass="6979">MANLQDVHLRVNDRVIPIYFTARSFLLVSPKRAGKATFLAREEGTDTPIVTCHVADFYKEGV</sequence>
<dbReference type="EMBL" id="KJ957164">
    <property type="protein sequence ID" value="AIK68700.1"/>
    <property type="molecule type" value="Genomic_RNA"/>
</dbReference>
<name>A0A0B4N5D3_9VIRU</name>
<protein>
    <submittedName>
        <fullName evidence="1">Uncharacterized protein</fullName>
    </submittedName>
</protein>
<proteinExistence type="predicted"/>
<dbReference type="RefSeq" id="YP_009618366.1">
    <property type="nucleotide sequence ID" value="NC_042068.1"/>
</dbReference>
<dbReference type="GeneID" id="40094905"/>
<evidence type="ECO:0000313" key="2">
    <source>
        <dbReference type="Proteomes" id="UP000241860"/>
    </source>
</evidence>
<keyword evidence="2" id="KW-1185">Reference proteome</keyword>
<organism evidence="1 2">
    <name type="scientific">Pseudomonas phage phiNN</name>
    <dbReference type="NCBI Taxonomy" id="1603039"/>
    <lineage>
        <taxon>Viruses</taxon>
        <taxon>Riboviria</taxon>
        <taxon>Orthornavirae</taxon>
        <taxon>Duplornaviricota</taxon>
        <taxon>Vidaverviricetes</taxon>
        <taxon>Mindivirales</taxon>
        <taxon>Cystoviridae</taxon>
        <taxon>Orthocystovirus</taxon>
        <taxon>Orthocystovirus phiNN</taxon>
        <taxon>Cystovirus phiNN</taxon>
    </lineage>
</organism>
<dbReference type="KEGG" id="vg:40094905"/>
<accession>A0A0B4N5D3</accession>
<evidence type="ECO:0000313" key="1">
    <source>
        <dbReference type="EMBL" id="AIK68700.1"/>
    </source>
</evidence>
<reference evidence="1 2" key="1">
    <citation type="journal article" date="2015" name="J. Gen. Virol.">
        <title>New enveloped dsRNA phage from freshwater habitat.</title>
        <authorList>
            <person name="Mantynen S."/>
            <person name="Laanto E."/>
            <person name="Kohvakka A."/>
            <person name="Poranen M.M."/>
            <person name="Bamford J.K."/>
            <person name="Ravantti J.J."/>
        </authorList>
    </citation>
    <scope>NUCLEOTIDE SEQUENCE [LARGE SCALE GENOMIC DNA]</scope>
</reference>
<dbReference type="Proteomes" id="UP000241860">
    <property type="component" value="Genome"/>
</dbReference>